<gene>
    <name evidence="6" type="ORF">C8F04DRAFT_1208435</name>
</gene>
<dbReference type="GO" id="GO:0003723">
    <property type="term" value="F:RNA binding"/>
    <property type="evidence" value="ECO:0007669"/>
    <property type="project" value="InterPro"/>
</dbReference>
<evidence type="ECO:0000256" key="4">
    <source>
        <dbReference type="RuleBase" id="RU003792"/>
    </source>
</evidence>
<protein>
    <recommendedName>
        <fullName evidence="4">tRNA pseudouridine synthase</fullName>
        <ecNumber evidence="4">5.4.99.12</ecNumber>
    </recommendedName>
</protein>
<dbReference type="Pfam" id="PF01416">
    <property type="entry name" value="PseudoU_synth_1"/>
    <property type="match status" value="1"/>
</dbReference>
<dbReference type="EC" id="5.4.99.12" evidence="4"/>
<dbReference type="PANTHER" id="PTHR11142">
    <property type="entry name" value="PSEUDOURIDYLATE SYNTHASE"/>
    <property type="match status" value="1"/>
</dbReference>
<proteinExistence type="inferred from homology"/>
<keyword evidence="2 4" id="KW-0819">tRNA processing</keyword>
<dbReference type="InterPro" id="IPR001406">
    <property type="entry name" value="PsdUridine_synth_TruA"/>
</dbReference>
<dbReference type="EMBL" id="JARJCM010000018">
    <property type="protein sequence ID" value="KAJ7041169.1"/>
    <property type="molecule type" value="Genomic_DNA"/>
</dbReference>
<keyword evidence="3 4" id="KW-0413">Isomerase</keyword>
<dbReference type="AlphaFoldDB" id="A0AAD6XDE2"/>
<evidence type="ECO:0000256" key="3">
    <source>
        <dbReference type="ARBA" id="ARBA00023235"/>
    </source>
</evidence>
<dbReference type="InterPro" id="IPR020094">
    <property type="entry name" value="TruA/RsuA/RluB/E/F_N"/>
</dbReference>
<dbReference type="GO" id="GO:0031119">
    <property type="term" value="P:tRNA pseudouridine synthesis"/>
    <property type="evidence" value="ECO:0007669"/>
    <property type="project" value="TreeGrafter"/>
</dbReference>
<dbReference type="Proteomes" id="UP001218188">
    <property type="component" value="Unassembled WGS sequence"/>
</dbReference>
<name>A0AAD6XDE2_9AGAR</name>
<dbReference type="InterPro" id="IPR020103">
    <property type="entry name" value="PsdUridine_synth_cat_dom_sf"/>
</dbReference>
<organism evidence="6 7">
    <name type="scientific">Mycena alexandri</name>
    <dbReference type="NCBI Taxonomy" id="1745969"/>
    <lineage>
        <taxon>Eukaryota</taxon>
        <taxon>Fungi</taxon>
        <taxon>Dikarya</taxon>
        <taxon>Basidiomycota</taxon>
        <taxon>Agaricomycotina</taxon>
        <taxon>Agaricomycetes</taxon>
        <taxon>Agaricomycetidae</taxon>
        <taxon>Agaricales</taxon>
        <taxon>Marasmiineae</taxon>
        <taxon>Mycenaceae</taxon>
        <taxon>Mycena</taxon>
    </lineage>
</organism>
<dbReference type="Gene3D" id="3.30.70.660">
    <property type="entry name" value="Pseudouridine synthase I, catalytic domain, C-terminal subdomain"/>
    <property type="match status" value="1"/>
</dbReference>
<comment type="caution">
    <text evidence="6">The sequence shown here is derived from an EMBL/GenBank/DDBJ whole genome shotgun (WGS) entry which is preliminary data.</text>
</comment>
<dbReference type="NCBIfam" id="TIGR00071">
    <property type="entry name" value="hisT_truA"/>
    <property type="match status" value="1"/>
</dbReference>
<sequence length="417" mass="46578">MAYETWSKEALIARLTELEAEKESAPRKYPWKTFDFSSYPRRKIALKFCYSGWAYNGLAIQLDPTPLPTVEGVLFEALAKARLIDRDAGLEGCGWERCGRTDRGVSAGGQVISLWHNYTLVLNRILPSTIRILAWSPVAPDFSSRFACTSRHYKYFFAPDGLDIPRMSEAASLLVGGHDFRNFCKLDPTKQLTTYRRRIISADIKPVAGGTAVGMHVLDLKGSAFLYHQVRHIMAILFLIGAGLEPPSVVTALLNVEVGAEGDPSLPVVDTRPEYQMADALPLMLYECHYSPGDVKWQAEQETDAELGAGLFHQMHSIQARSELFAALNREFLTAAAAHHVPPTSYLPLTATGFVPDGKTPMNVPLGGAEFRRSVKYTPLLQRNRGDHFEVVNERWRVGKGARRDERRKLLEDDGDE</sequence>
<comment type="catalytic activity">
    <reaction evidence="4">
        <text>uridine(38/39/40) in tRNA = pseudouridine(38/39/40) in tRNA</text>
        <dbReference type="Rhea" id="RHEA:22376"/>
        <dbReference type="Rhea" id="RHEA-COMP:10085"/>
        <dbReference type="Rhea" id="RHEA-COMP:10087"/>
        <dbReference type="ChEBI" id="CHEBI:65314"/>
        <dbReference type="ChEBI" id="CHEBI:65315"/>
        <dbReference type="EC" id="5.4.99.12"/>
    </reaction>
</comment>
<reference evidence="6" key="1">
    <citation type="submission" date="2023-03" db="EMBL/GenBank/DDBJ databases">
        <title>Massive genome expansion in bonnet fungi (Mycena s.s.) driven by repeated elements and novel gene families across ecological guilds.</title>
        <authorList>
            <consortium name="Lawrence Berkeley National Laboratory"/>
            <person name="Harder C.B."/>
            <person name="Miyauchi S."/>
            <person name="Viragh M."/>
            <person name="Kuo A."/>
            <person name="Thoen E."/>
            <person name="Andreopoulos B."/>
            <person name="Lu D."/>
            <person name="Skrede I."/>
            <person name="Drula E."/>
            <person name="Henrissat B."/>
            <person name="Morin E."/>
            <person name="Kohler A."/>
            <person name="Barry K."/>
            <person name="LaButti K."/>
            <person name="Morin E."/>
            <person name="Salamov A."/>
            <person name="Lipzen A."/>
            <person name="Mereny Z."/>
            <person name="Hegedus B."/>
            <person name="Baldrian P."/>
            <person name="Stursova M."/>
            <person name="Weitz H."/>
            <person name="Taylor A."/>
            <person name="Grigoriev I.V."/>
            <person name="Nagy L.G."/>
            <person name="Martin F."/>
            <person name="Kauserud H."/>
        </authorList>
    </citation>
    <scope>NUCLEOTIDE SEQUENCE</scope>
    <source>
        <strain evidence="6">CBHHK200</strain>
    </source>
</reference>
<accession>A0AAD6XDE2</accession>
<dbReference type="HAMAP" id="MF_00171">
    <property type="entry name" value="TruA"/>
    <property type="match status" value="1"/>
</dbReference>
<dbReference type="InterPro" id="IPR020095">
    <property type="entry name" value="PsdUridine_synth_TruA_C"/>
</dbReference>
<feature type="domain" description="Pseudouridine synthase I TruA alpha/beta" evidence="5">
    <location>
        <begin position="170"/>
        <end position="291"/>
    </location>
</feature>
<dbReference type="GO" id="GO:1990481">
    <property type="term" value="P:mRNA pseudouridine synthesis"/>
    <property type="evidence" value="ECO:0007669"/>
    <property type="project" value="TreeGrafter"/>
</dbReference>
<dbReference type="Gene3D" id="3.30.70.580">
    <property type="entry name" value="Pseudouridine synthase I, catalytic domain, N-terminal subdomain"/>
    <property type="match status" value="1"/>
</dbReference>
<dbReference type="PANTHER" id="PTHR11142:SF5">
    <property type="entry name" value="TRNA PSEUDOURIDINE(38_39) SYNTHASE"/>
    <property type="match status" value="1"/>
</dbReference>
<evidence type="ECO:0000313" key="7">
    <source>
        <dbReference type="Proteomes" id="UP001218188"/>
    </source>
</evidence>
<dbReference type="SUPFAM" id="SSF55120">
    <property type="entry name" value="Pseudouridine synthase"/>
    <property type="match status" value="1"/>
</dbReference>
<dbReference type="GO" id="GO:0005737">
    <property type="term" value="C:cytoplasm"/>
    <property type="evidence" value="ECO:0007669"/>
    <property type="project" value="TreeGrafter"/>
</dbReference>
<evidence type="ECO:0000256" key="2">
    <source>
        <dbReference type="ARBA" id="ARBA00022694"/>
    </source>
</evidence>
<comment type="similarity">
    <text evidence="1 4">Belongs to the tRNA pseudouridine synthase TruA family.</text>
</comment>
<evidence type="ECO:0000313" key="6">
    <source>
        <dbReference type="EMBL" id="KAJ7041169.1"/>
    </source>
</evidence>
<evidence type="ECO:0000259" key="5">
    <source>
        <dbReference type="Pfam" id="PF01416"/>
    </source>
</evidence>
<evidence type="ECO:0000256" key="1">
    <source>
        <dbReference type="ARBA" id="ARBA00009375"/>
    </source>
</evidence>
<keyword evidence="7" id="KW-1185">Reference proteome</keyword>
<dbReference type="GO" id="GO:0005634">
    <property type="term" value="C:nucleus"/>
    <property type="evidence" value="ECO:0007669"/>
    <property type="project" value="TreeGrafter"/>
</dbReference>
<dbReference type="GO" id="GO:0160147">
    <property type="term" value="F:tRNA pseudouridine(38-40) synthase activity"/>
    <property type="evidence" value="ECO:0007669"/>
    <property type="project" value="UniProtKB-EC"/>
</dbReference>
<dbReference type="InterPro" id="IPR020097">
    <property type="entry name" value="PsdUridine_synth_TruA_a/b_dom"/>
</dbReference>